<feature type="transmembrane region" description="Helical" evidence="1">
    <location>
        <begin position="99"/>
        <end position="120"/>
    </location>
</feature>
<proteinExistence type="predicted"/>
<keyword evidence="1" id="KW-0472">Membrane</keyword>
<feature type="transmembrane region" description="Helical" evidence="1">
    <location>
        <begin position="146"/>
        <end position="164"/>
    </location>
</feature>
<feature type="transmembrane region" description="Helical" evidence="1">
    <location>
        <begin position="37"/>
        <end position="57"/>
    </location>
</feature>
<evidence type="ECO:0000256" key="1">
    <source>
        <dbReference type="SAM" id="Phobius"/>
    </source>
</evidence>
<name>A0A0W1R2V7_9EURY</name>
<accession>A0A0W1R2V7</accession>
<evidence type="ECO:0000313" key="3">
    <source>
        <dbReference type="Proteomes" id="UP000054387"/>
    </source>
</evidence>
<protein>
    <submittedName>
        <fullName evidence="2">Uncharacterized protein</fullName>
    </submittedName>
</protein>
<keyword evidence="1" id="KW-1133">Transmembrane helix</keyword>
<gene>
    <name evidence="2" type="ORF">AUR64_02990</name>
</gene>
<evidence type="ECO:0000313" key="2">
    <source>
        <dbReference type="EMBL" id="KTG07639.1"/>
    </source>
</evidence>
<keyword evidence="3" id="KW-1185">Reference proteome</keyword>
<dbReference type="OrthoDB" id="308485at2157"/>
<sequence>MRLRIPSLHGLSISLAALAAMVFYTLGASYPTFNSAQSSLVAAGFLGLVVWLLVEQWPEQQDGFAQRRYYLVAAVAAAIPAVGRAAETLFSTTFGFSELGLFELFGLLIAGALVAGYGSARRTTLFRAARTAEASLSATTSRRREFGQIVVSSTVGVAFAAAVLGGEAGLTTVLGSALAGVVIALFSSRTRVELVAYDDGLVAVDSNGPGSIVPWRRIRRLERDGDRLLIHTRVPWLPTYRCDLSESENPGTVVDSFQRCRRHV</sequence>
<dbReference type="RefSeq" id="WP_058583650.1">
    <property type="nucleotide sequence ID" value="NZ_LOPU01000041.1"/>
</dbReference>
<dbReference type="AlphaFoldDB" id="A0A0W1R2V7"/>
<feature type="transmembrane region" description="Helical" evidence="1">
    <location>
        <begin position="69"/>
        <end position="87"/>
    </location>
</feature>
<reference evidence="2 3" key="1">
    <citation type="submission" date="2015-12" db="EMBL/GenBank/DDBJ databases">
        <title>Haloprofundus marisrubri gen. nov., sp. nov., an extremely halophilic archaeon isolated from the Discovery deep brine-seawater interface in the Red Sea.</title>
        <authorList>
            <person name="Zhang G."/>
            <person name="Stingl U."/>
            <person name="Rashid M."/>
        </authorList>
    </citation>
    <scope>NUCLEOTIDE SEQUENCE [LARGE SCALE GENOMIC DNA]</scope>
    <source>
        <strain evidence="2 3">SB9</strain>
    </source>
</reference>
<comment type="caution">
    <text evidence="2">The sequence shown here is derived from an EMBL/GenBank/DDBJ whole genome shotgun (WGS) entry which is preliminary data.</text>
</comment>
<dbReference type="EMBL" id="LOPU01000041">
    <property type="protein sequence ID" value="KTG07639.1"/>
    <property type="molecule type" value="Genomic_DNA"/>
</dbReference>
<organism evidence="2 3">
    <name type="scientific">Haloprofundus marisrubri</name>
    <dbReference type="NCBI Taxonomy" id="1514971"/>
    <lineage>
        <taxon>Archaea</taxon>
        <taxon>Methanobacteriati</taxon>
        <taxon>Methanobacteriota</taxon>
        <taxon>Stenosarchaea group</taxon>
        <taxon>Halobacteria</taxon>
        <taxon>Halobacteriales</taxon>
        <taxon>Haloferacaceae</taxon>
        <taxon>Haloprofundus</taxon>
    </lineage>
</organism>
<dbReference type="Proteomes" id="UP000054387">
    <property type="component" value="Unassembled WGS sequence"/>
</dbReference>
<feature type="transmembrane region" description="Helical" evidence="1">
    <location>
        <begin position="170"/>
        <end position="187"/>
    </location>
</feature>
<keyword evidence="1" id="KW-0812">Transmembrane</keyword>